<evidence type="ECO:0000256" key="17">
    <source>
        <dbReference type="ARBA" id="ARBA00031026"/>
    </source>
</evidence>
<keyword evidence="13 19" id="KW-0573">Peptidoglycan synthesis</keyword>
<dbReference type="InterPro" id="IPR016169">
    <property type="entry name" value="FAD-bd_PCMH_sub2"/>
</dbReference>
<dbReference type="InterPro" id="IPR011601">
    <property type="entry name" value="MurB_C"/>
</dbReference>
<evidence type="ECO:0000256" key="11">
    <source>
        <dbReference type="ARBA" id="ARBA00022857"/>
    </source>
</evidence>
<keyword evidence="22" id="KW-1185">Reference proteome</keyword>
<dbReference type="InterPro" id="IPR006094">
    <property type="entry name" value="Oxid_FAD_bind_N"/>
</dbReference>
<dbReference type="Gene3D" id="3.30.43.10">
    <property type="entry name" value="Uridine Diphospho-n-acetylenolpyruvylglucosamine Reductase, domain 2"/>
    <property type="match status" value="1"/>
</dbReference>
<evidence type="ECO:0000256" key="13">
    <source>
        <dbReference type="ARBA" id="ARBA00022984"/>
    </source>
</evidence>
<name>A0ABQ5Q7W6_9BACT</name>
<evidence type="ECO:0000313" key="22">
    <source>
        <dbReference type="Proteomes" id="UP001165089"/>
    </source>
</evidence>
<evidence type="ECO:0000256" key="4">
    <source>
        <dbReference type="ARBA" id="ARBA00004752"/>
    </source>
</evidence>
<keyword evidence="12 19" id="KW-0133">Cell shape</keyword>
<dbReference type="PROSITE" id="PS51387">
    <property type="entry name" value="FAD_PCMH"/>
    <property type="match status" value="1"/>
</dbReference>
<gene>
    <name evidence="19" type="primary">murB</name>
    <name evidence="21" type="ORF">GETHPA_21420</name>
</gene>
<evidence type="ECO:0000256" key="5">
    <source>
        <dbReference type="ARBA" id="ARBA00012518"/>
    </source>
</evidence>
<evidence type="ECO:0000256" key="18">
    <source>
        <dbReference type="ARBA" id="ARBA00048914"/>
    </source>
</evidence>
<keyword evidence="15 19" id="KW-0131">Cell cycle</keyword>
<comment type="pathway">
    <text evidence="4 19">Cell wall biogenesis; peptidoglycan biosynthesis.</text>
</comment>
<dbReference type="EMBL" id="BSDD01000004">
    <property type="protein sequence ID" value="GLH70609.1"/>
    <property type="molecule type" value="Genomic_DNA"/>
</dbReference>
<evidence type="ECO:0000256" key="12">
    <source>
        <dbReference type="ARBA" id="ARBA00022960"/>
    </source>
</evidence>
<comment type="similarity">
    <text evidence="19">Belongs to the MurB family.</text>
</comment>
<feature type="active site" evidence="19">
    <location>
        <position position="170"/>
    </location>
</feature>
<keyword evidence="7 19" id="KW-0963">Cytoplasm</keyword>
<comment type="subcellular location">
    <subcellularLocation>
        <location evidence="3 19">Cytoplasm</location>
    </subcellularLocation>
</comment>
<dbReference type="InterPro" id="IPR036318">
    <property type="entry name" value="FAD-bd_PCMH-like_sf"/>
</dbReference>
<keyword evidence="14 19" id="KW-0560">Oxidoreductase</keyword>
<keyword evidence="16 19" id="KW-0961">Cell wall biogenesis/degradation</keyword>
<evidence type="ECO:0000256" key="8">
    <source>
        <dbReference type="ARBA" id="ARBA00022618"/>
    </source>
</evidence>
<dbReference type="RefSeq" id="WP_285725994.1">
    <property type="nucleotide sequence ID" value="NZ_BSDD01000004.1"/>
</dbReference>
<evidence type="ECO:0000256" key="6">
    <source>
        <dbReference type="ARBA" id="ARBA00015188"/>
    </source>
</evidence>
<keyword evidence="11 19" id="KW-0521">NADP</keyword>
<evidence type="ECO:0000256" key="3">
    <source>
        <dbReference type="ARBA" id="ARBA00004496"/>
    </source>
</evidence>
<keyword evidence="10 19" id="KW-0274">FAD</keyword>
<protein>
    <recommendedName>
        <fullName evidence="6 19">UDP-N-acetylenolpyruvoylglucosamine reductase</fullName>
        <ecNumber evidence="5 19">1.3.1.98</ecNumber>
    </recommendedName>
    <alternativeName>
        <fullName evidence="17 19">UDP-N-acetylmuramate dehydrogenase</fullName>
    </alternativeName>
</protein>
<keyword evidence="9 19" id="KW-0285">Flavoprotein</keyword>
<dbReference type="Gene3D" id="3.90.78.10">
    <property type="entry name" value="UDP-N-acetylenolpyruvoylglucosamine reductase, C-terminal domain"/>
    <property type="match status" value="1"/>
</dbReference>
<evidence type="ECO:0000256" key="7">
    <source>
        <dbReference type="ARBA" id="ARBA00022490"/>
    </source>
</evidence>
<comment type="function">
    <text evidence="2 19">Cell wall formation.</text>
</comment>
<evidence type="ECO:0000313" key="21">
    <source>
        <dbReference type="EMBL" id="GLH70609.1"/>
    </source>
</evidence>
<feature type="active site" description="Proton donor" evidence="19">
    <location>
        <position position="219"/>
    </location>
</feature>
<dbReference type="SUPFAM" id="SSF56176">
    <property type="entry name" value="FAD-binding/transporter-associated domain-like"/>
    <property type="match status" value="1"/>
</dbReference>
<evidence type="ECO:0000256" key="2">
    <source>
        <dbReference type="ARBA" id="ARBA00003921"/>
    </source>
</evidence>
<accession>A0ABQ5Q7W6</accession>
<dbReference type="InterPro" id="IPR036635">
    <property type="entry name" value="MurB_C_sf"/>
</dbReference>
<dbReference type="InterPro" id="IPR003170">
    <property type="entry name" value="MurB"/>
</dbReference>
<evidence type="ECO:0000256" key="14">
    <source>
        <dbReference type="ARBA" id="ARBA00023002"/>
    </source>
</evidence>
<dbReference type="EC" id="1.3.1.98" evidence="5 19"/>
<dbReference type="PANTHER" id="PTHR21071">
    <property type="entry name" value="UDP-N-ACETYLENOLPYRUVOYLGLUCOSAMINE REDUCTASE"/>
    <property type="match status" value="1"/>
</dbReference>
<dbReference type="InterPro" id="IPR016166">
    <property type="entry name" value="FAD-bd_PCMH"/>
</dbReference>
<feature type="active site" evidence="19">
    <location>
        <position position="289"/>
    </location>
</feature>
<proteinExistence type="inferred from homology"/>
<evidence type="ECO:0000256" key="10">
    <source>
        <dbReference type="ARBA" id="ARBA00022827"/>
    </source>
</evidence>
<dbReference type="Proteomes" id="UP001165089">
    <property type="component" value="Unassembled WGS sequence"/>
</dbReference>
<comment type="cofactor">
    <cofactor evidence="1 19">
        <name>FAD</name>
        <dbReference type="ChEBI" id="CHEBI:57692"/>
    </cofactor>
</comment>
<sequence length="305" mass="32969">MTRPLPDELLKVPHRRDVPFARLTTLGVGGLCRWLFEPTTEAEAQAFVRACAREGLPYRVLGGGSNLVVLDDIEAPVLRLALPREVRREGTLLTAPASHGHIALAEAAGRAGLSGLEFASGIPGSLGGAIRMNAGAYGREWVEVLDRYRFLTPEGELVEKGPEPGEFRYRWSFLTGGRVVLSATARLAEGDPAAIQARVGEYRRKRGTSQPLSRRNAGCIFKNPPGQSAGRLIDQAGLKGLRVGDAEVSPEHANFLVNHGHATAGEFAELMATVLAKVREVHGVDLEPEVEVWREAPQTPDLAPR</sequence>
<comment type="caution">
    <text evidence="21">The sequence shown here is derived from an EMBL/GenBank/DDBJ whole genome shotgun (WGS) entry which is preliminary data.</text>
</comment>
<dbReference type="Pfam" id="PF01565">
    <property type="entry name" value="FAD_binding_4"/>
    <property type="match status" value="1"/>
</dbReference>
<evidence type="ECO:0000256" key="15">
    <source>
        <dbReference type="ARBA" id="ARBA00023306"/>
    </source>
</evidence>
<dbReference type="Pfam" id="PF02873">
    <property type="entry name" value="MurB_C"/>
    <property type="match status" value="1"/>
</dbReference>
<organism evidence="21 22">
    <name type="scientific">Geothrix rubra</name>
    <dbReference type="NCBI Taxonomy" id="2927977"/>
    <lineage>
        <taxon>Bacteria</taxon>
        <taxon>Pseudomonadati</taxon>
        <taxon>Acidobacteriota</taxon>
        <taxon>Holophagae</taxon>
        <taxon>Holophagales</taxon>
        <taxon>Holophagaceae</taxon>
        <taxon>Geothrix</taxon>
    </lineage>
</organism>
<dbReference type="InterPro" id="IPR016167">
    <property type="entry name" value="FAD-bd_PCMH_sub1"/>
</dbReference>
<dbReference type="Gene3D" id="3.30.465.10">
    <property type="match status" value="1"/>
</dbReference>
<reference evidence="21 22" key="1">
    <citation type="journal article" date="2023" name="Antonie Van Leeuwenhoek">
        <title>Mesoterricola silvestris gen. nov., sp. nov., Mesoterricola sediminis sp. nov., Geothrix oryzae sp. nov., Geothrix edaphica sp. nov., Geothrix rubra sp. nov., and Geothrix limicola sp. nov., six novel members of Acidobacteriota isolated from soils.</title>
        <authorList>
            <person name="Itoh H."/>
            <person name="Sugisawa Y."/>
            <person name="Mise K."/>
            <person name="Xu Z."/>
            <person name="Kuniyasu M."/>
            <person name="Ushijima N."/>
            <person name="Kawano K."/>
            <person name="Kobayashi E."/>
            <person name="Shiratori Y."/>
            <person name="Masuda Y."/>
            <person name="Senoo K."/>
        </authorList>
    </citation>
    <scope>NUCLEOTIDE SEQUENCE [LARGE SCALE GENOMIC DNA]</scope>
    <source>
        <strain evidence="21 22">Red803</strain>
    </source>
</reference>
<dbReference type="HAMAP" id="MF_00037">
    <property type="entry name" value="MurB"/>
    <property type="match status" value="1"/>
</dbReference>
<dbReference type="PANTHER" id="PTHR21071:SF4">
    <property type="entry name" value="UDP-N-ACETYLENOLPYRUVOYLGLUCOSAMINE REDUCTASE"/>
    <property type="match status" value="1"/>
</dbReference>
<dbReference type="NCBIfam" id="NF010480">
    <property type="entry name" value="PRK13905.1"/>
    <property type="match status" value="1"/>
</dbReference>
<evidence type="ECO:0000256" key="16">
    <source>
        <dbReference type="ARBA" id="ARBA00023316"/>
    </source>
</evidence>
<evidence type="ECO:0000256" key="19">
    <source>
        <dbReference type="HAMAP-Rule" id="MF_00037"/>
    </source>
</evidence>
<evidence type="ECO:0000256" key="1">
    <source>
        <dbReference type="ARBA" id="ARBA00001974"/>
    </source>
</evidence>
<feature type="domain" description="FAD-binding PCMH-type" evidence="20">
    <location>
        <begin position="27"/>
        <end position="190"/>
    </location>
</feature>
<dbReference type="SUPFAM" id="SSF56194">
    <property type="entry name" value="Uridine diphospho-N-Acetylenolpyruvylglucosamine reductase, MurB, C-terminal domain"/>
    <property type="match status" value="1"/>
</dbReference>
<dbReference type="NCBIfam" id="TIGR00179">
    <property type="entry name" value="murB"/>
    <property type="match status" value="1"/>
</dbReference>
<comment type="catalytic activity">
    <reaction evidence="18 19">
        <text>UDP-N-acetyl-alpha-D-muramate + NADP(+) = UDP-N-acetyl-3-O-(1-carboxyvinyl)-alpha-D-glucosamine + NADPH + H(+)</text>
        <dbReference type="Rhea" id="RHEA:12248"/>
        <dbReference type="ChEBI" id="CHEBI:15378"/>
        <dbReference type="ChEBI" id="CHEBI:57783"/>
        <dbReference type="ChEBI" id="CHEBI:58349"/>
        <dbReference type="ChEBI" id="CHEBI:68483"/>
        <dbReference type="ChEBI" id="CHEBI:70757"/>
        <dbReference type="EC" id="1.3.1.98"/>
    </reaction>
</comment>
<evidence type="ECO:0000259" key="20">
    <source>
        <dbReference type="PROSITE" id="PS51387"/>
    </source>
</evidence>
<evidence type="ECO:0000256" key="9">
    <source>
        <dbReference type="ARBA" id="ARBA00022630"/>
    </source>
</evidence>
<keyword evidence="8 19" id="KW-0132">Cell division</keyword>